<dbReference type="RefSeq" id="WP_138097937.1">
    <property type="nucleotide sequence ID" value="NZ_CP040428.1"/>
</dbReference>
<dbReference type="AlphaFoldDB" id="A0A4P8YLR7"/>
<dbReference type="Proteomes" id="UP000302163">
    <property type="component" value="Chromosome"/>
</dbReference>
<dbReference type="Pfam" id="PF06322">
    <property type="entry name" value="Phage_NinH"/>
    <property type="match status" value="1"/>
</dbReference>
<organism evidence="1 2">
    <name type="scientific">Jejubacter calystegiae</name>
    <dbReference type="NCBI Taxonomy" id="2579935"/>
    <lineage>
        <taxon>Bacteria</taxon>
        <taxon>Pseudomonadati</taxon>
        <taxon>Pseudomonadota</taxon>
        <taxon>Gammaproteobacteria</taxon>
        <taxon>Enterobacterales</taxon>
        <taxon>Enterobacteriaceae</taxon>
        <taxon>Jejubacter</taxon>
    </lineage>
</organism>
<evidence type="ECO:0000313" key="1">
    <source>
        <dbReference type="EMBL" id="QCT21781.1"/>
    </source>
</evidence>
<dbReference type="InterPro" id="IPR010454">
    <property type="entry name" value="Phage_NinH"/>
</dbReference>
<protein>
    <submittedName>
        <fullName evidence="1">Protein ninH</fullName>
    </submittedName>
</protein>
<keyword evidence="2" id="KW-1185">Reference proteome</keyword>
<evidence type="ECO:0000313" key="2">
    <source>
        <dbReference type="Proteomes" id="UP000302163"/>
    </source>
</evidence>
<sequence length="68" mass="7670">MRHFITIPELLESSRGSVKAVAERLGCDRHTVSKYARDREAQSHAVVNGRLMAVFGKRGKHRHESEAV</sequence>
<reference evidence="1 2" key="1">
    <citation type="submission" date="2019-05" db="EMBL/GenBank/DDBJ databases">
        <title>Complete genome sequence of Izhakiella calystegiae KSNA2, an endophyte isolated from beach morning glory (Calystegia soldanella).</title>
        <authorList>
            <person name="Jiang L."/>
            <person name="Jeong J.C."/>
            <person name="Kim C.Y."/>
            <person name="Kim D.H."/>
            <person name="Kim S.W."/>
            <person name="Lee j."/>
        </authorList>
    </citation>
    <scope>NUCLEOTIDE SEQUENCE [LARGE SCALE GENOMIC DNA]</scope>
    <source>
        <strain evidence="1 2">KSNA2</strain>
    </source>
</reference>
<dbReference type="OrthoDB" id="8480794at2"/>
<dbReference type="KEGG" id="izh:FEM41_20040"/>
<dbReference type="EMBL" id="CP040428">
    <property type="protein sequence ID" value="QCT21781.1"/>
    <property type="molecule type" value="Genomic_DNA"/>
</dbReference>
<name>A0A4P8YLR7_9ENTR</name>
<gene>
    <name evidence="1" type="ORF">FEM41_20040</name>
</gene>
<proteinExistence type="predicted"/>
<accession>A0A4P8YLR7</accession>